<dbReference type="GO" id="GO:0016810">
    <property type="term" value="F:hydrolase activity, acting on carbon-nitrogen (but not peptide) bonds"/>
    <property type="evidence" value="ECO:0007669"/>
    <property type="project" value="InterPro"/>
</dbReference>
<gene>
    <name evidence="4" type="ORF">BECKLFY1418B_GA0070995_10476</name>
</gene>
<comment type="subcellular location">
    <subcellularLocation>
        <location evidence="1">Secreted</location>
    </subcellularLocation>
</comment>
<dbReference type="EMBL" id="CAADFF010000047">
    <property type="protein sequence ID" value="VFJ93516.1"/>
    <property type="molecule type" value="Genomic_DNA"/>
</dbReference>
<evidence type="ECO:0000256" key="1">
    <source>
        <dbReference type="ARBA" id="ARBA00004613"/>
    </source>
</evidence>
<proteinExistence type="predicted"/>
<dbReference type="GO" id="GO:0005975">
    <property type="term" value="P:carbohydrate metabolic process"/>
    <property type="evidence" value="ECO:0007669"/>
    <property type="project" value="InterPro"/>
</dbReference>
<dbReference type="InterPro" id="IPR051398">
    <property type="entry name" value="Polysacch_Deacetylase"/>
</dbReference>
<sequence>MSSIQAVLLFPLLVLFLLFSLRYAWWRSPVHYRHPRILMYHMVCEHRARASFNKLRVTPHRFERQLRWLRDHGWYFAFVSELMSPETLPEKTVCLTFDDGYRDNFTHVHPILKRYHARATLYLVTDRFHRDWSRQKKPHHDSGELKREPKITDAEVREMLHSGHWQLGGHTITHANLSRLDEKARRREILDGKALLEEEFKISLRSFAYPFGIYGERDMEMVAEAGFDMGLTTENGISRDIAGEHLELKRIKISGKDNMLAFRLKMRQGSRG</sequence>
<evidence type="ECO:0000256" key="2">
    <source>
        <dbReference type="ARBA" id="ARBA00022729"/>
    </source>
</evidence>
<name>A0A450ULV1_9GAMM</name>
<dbReference type="GO" id="GO:0005576">
    <property type="term" value="C:extracellular region"/>
    <property type="evidence" value="ECO:0007669"/>
    <property type="project" value="UniProtKB-SubCell"/>
</dbReference>
<evidence type="ECO:0000259" key="3">
    <source>
        <dbReference type="PROSITE" id="PS51677"/>
    </source>
</evidence>
<dbReference type="CDD" id="cd10918">
    <property type="entry name" value="CE4_NodB_like_5s_6s"/>
    <property type="match status" value="1"/>
</dbReference>
<protein>
    <submittedName>
        <fullName evidence="4">Polysaccharide deacetylase</fullName>
    </submittedName>
</protein>
<keyword evidence="2" id="KW-0732">Signal</keyword>
<dbReference type="PANTHER" id="PTHR34216">
    <property type="match status" value="1"/>
</dbReference>
<dbReference type="PROSITE" id="PS51677">
    <property type="entry name" value="NODB"/>
    <property type="match status" value="1"/>
</dbReference>
<feature type="domain" description="NodB homology" evidence="3">
    <location>
        <begin position="91"/>
        <end position="272"/>
    </location>
</feature>
<reference evidence="4" key="1">
    <citation type="submission" date="2019-02" db="EMBL/GenBank/DDBJ databases">
        <authorList>
            <person name="Gruber-Vodicka R. H."/>
            <person name="Seah K. B. B."/>
        </authorList>
    </citation>
    <scope>NUCLEOTIDE SEQUENCE</scope>
    <source>
        <strain evidence="4">BECK_M7</strain>
    </source>
</reference>
<dbReference type="SUPFAM" id="SSF88713">
    <property type="entry name" value="Glycoside hydrolase/deacetylase"/>
    <property type="match status" value="1"/>
</dbReference>
<dbReference type="Pfam" id="PF01522">
    <property type="entry name" value="Polysacc_deac_1"/>
    <property type="match status" value="1"/>
</dbReference>
<dbReference type="AlphaFoldDB" id="A0A450ULV1"/>
<dbReference type="PANTHER" id="PTHR34216:SF3">
    <property type="entry name" value="POLY-BETA-1,6-N-ACETYL-D-GLUCOSAMINE N-DEACETYLASE"/>
    <property type="match status" value="1"/>
</dbReference>
<evidence type="ECO:0000313" key="4">
    <source>
        <dbReference type="EMBL" id="VFJ93516.1"/>
    </source>
</evidence>
<organism evidence="4">
    <name type="scientific">Candidatus Kentrum sp. LFY</name>
    <dbReference type="NCBI Taxonomy" id="2126342"/>
    <lineage>
        <taxon>Bacteria</taxon>
        <taxon>Pseudomonadati</taxon>
        <taxon>Pseudomonadota</taxon>
        <taxon>Gammaproteobacteria</taxon>
        <taxon>Candidatus Kentrum</taxon>
    </lineage>
</organism>
<accession>A0A450ULV1</accession>
<dbReference type="Gene3D" id="3.20.20.370">
    <property type="entry name" value="Glycoside hydrolase/deacetylase"/>
    <property type="match status" value="1"/>
</dbReference>
<dbReference type="InterPro" id="IPR002509">
    <property type="entry name" value="NODB_dom"/>
</dbReference>
<dbReference type="InterPro" id="IPR011330">
    <property type="entry name" value="Glyco_hydro/deAcase_b/a-brl"/>
</dbReference>